<reference evidence="2" key="1">
    <citation type="submission" date="2019-08" db="EMBL/GenBank/DDBJ databases">
        <authorList>
            <person name="Zheng X."/>
        </authorList>
    </citation>
    <scope>NUCLEOTIDE SEQUENCE [LARGE SCALE GENOMIC DNA]</scope>
    <source>
        <strain evidence="2">FJAT-25496</strain>
    </source>
</reference>
<accession>A0A5B8ZA29</accession>
<evidence type="ECO:0000313" key="1">
    <source>
        <dbReference type="EMBL" id="QED48346.1"/>
    </source>
</evidence>
<dbReference type="RefSeq" id="WP_146846488.1">
    <property type="nucleotide sequence ID" value="NZ_CP042593.1"/>
</dbReference>
<keyword evidence="2" id="KW-1185">Reference proteome</keyword>
<protein>
    <submittedName>
        <fullName evidence="1">Uncharacterized protein</fullName>
    </submittedName>
</protein>
<dbReference type="Proteomes" id="UP000321555">
    <property type="component" value="Chromosome"/>
</dbReference>
<dbReference type="AlphaFoldDB" id="A0A5B8ZA29"/>
<dbReference type="EMBL" id="CP042593">
    <property type="protein sequence ID" value="QED48346.1"/>
    <property type="molecule type" value="Genomic_DNA"/>
</dbReference>
<gene>
    <name evidence="1" type="ORF">FSZ17_14480</name>
</gene>
<dbReference type="KEGG" id="bda:FSZ17_14480"/>
<sequence length="103" mass="11529">MATSTGHSFAHDDIRTNDLGTTQKGIEEILKTQRSLYGNASTKHMGIIEENFKNTISLHMLQMKRIREWLKQANGSPKQGQPNGIYTITLYGVDEFGFKVATA</sequence>
<name>A0A5B8ZA29_CYTDA</name>
<proteinExistence type="predicted"/>
<evidence type="ECO:0000313" key="2">
    <source>
        <dbReference type="Proteomes" id="UP000321555"/>
    </source>
</evidence>
<organism evidence="1 2">
    <name type="scientific">Cytobacillus dafuensis</name>
    <name type="common">Bacillus dafuensis</name>
    <dbReference type="NCBI Taxonomy" id="1742359"/>
    <lineage>
        <taxon>Bacteria</taxon>
        <taxon>Bacillati</taxon>
        <taxon>Bacillota</taxon>
        <taxon>Bacilli</taxon>
        <taxon>Bacillales</taxon>
        <taxon>Bacillaceae</taxon>
        <taxon>Cytobacillus</taxon>
    </lineage>
</organism>